<dbReference type="RefSeq" id="WP_103428780.1">
    <property type="nucleotide sequence ID" value="NZ_JARBEX010000004.1"/>
</dbReference>
<organism evidence="1 2">
    <name type="scientific">Fructilactobacillus sanfranciscensis</name>
    <name type="common">Lactobacillus sanfranciscensis</name>
    <dbReference type="NCBI Taxonomy" id="1625"/>
    <lineage>
        <taxon>Bacteria</taxon>
        <taxon>Bacillati</taxon>
        <taxon>Bacillota</taxon>
        <taxon>Bacilli</taxon>
        <taxon>Lactobacillales</taxon>
        <taxon>Lactobacillaceae</taxon>
        <taxon>Fructilactobacillus</taxon>
    </lineage>
</organism>
<evidence type="ECO:0000313" key="2">
    <source>
        <dbReference type="Proteomes" id="UP000313312"/>
    </source>
</evidence>
<evidence type="ECO:0000313" key="1">
    <source>
        <dbReference type="EMBL" id="TNK90433.1"/>
    </source>
</evidence>
<accession>A0A5C4TIZ7</accession>
<gene>
    <name evidence="1" type="ORF">DID87_03755</name>
</gene>
<dbReference type="Proteomes" id="UP000313312">
    <property type="component" value="Unassembled WGS sequence"/>
</dbReference>
<name>A0A5C4TIZ7_FRUSA</name>
<proteinExistence type="predicted"/>
<dbReference type="AlphaFoldDB" id="A0A5C4TIZ7"/>
<sequence>MSDNLSFNDLNEQAQMKAITGFMPFYGKLLANNELDVMTTFDFDHVMADINRTIKTVSNKTPEEIYSYVINFNSAAIHDLVNELPQTYFDNGNPMTDWSEWYVDEANRLDPGATL</sequence>
<protein>
    <submittedName>
        <fullName evidence="1">Uncharacterized protein</fullName>
    </submittedName>
</protein>
<comment type="caution">
    <text evidence="1">The sequence shown here is derived from an EMBL/GenBank/DDBJ whole genome shotgun (WGS) entry which is preliminary data.</text>
</comment>
<reference evidence="1 2" key="1">
    <citation type="submission" date="2018-05" db="EMBL/GenBank/DDBJ databases">
        <title>Lactobacillus sanfranciscensis Ah4 draft denome sequence.</title>
        <authorList>
            <person name="Zhang G."/>
        </authorList>
    </citation>
    <scope>NUCLEOTIDE SEQUENCE [LARGE SCALE GENOMIC DNA]</scope>
    <source>
        <strain evidence="1 2">Ah4</strain>
    </source>
</reference>
<dbReference type="EMBL" id="QFCR01000009">
    <property type="protein sequence ID" value="TNK90433.1"/>
    <property type="molecule type" value="Genomic_DNA"/>
</dbReference>